<dbReference type="SUPFAM" id="SSF55347">
    <property type="entry name" value="Glyceraldehyde-3-phosphate dehydrogenase-like, C-terminal domain"/>
    <property type="match status" value="1"/>
</dbReference>
<accession>A0A6J4SBJ2</accession>
<dbReference type="Pfam" id="PF22725">
    <property type="entry name" value="GFO_IDH_MocA_C3"/>
    <property type="match status" value="1"/>
</dbReference>
<dbReference type="PANTHER" id="PTHR43249">
    <property type="entry name" value="UDP-N-ACETYL-2-AMINO-2-DEOXY-D-GLUCURONATE OXIDASE"/>
    <property type="match status" value="1"/>
</dbReference>
<dbReference type="EMBL" id="CADCVR010000043">
    <property type="protein sequence ID" value="CAA9491242.1"/>
    <property type="molecule type" value="Genomic_DNA"/>
</dbReference>
<dbReference type="PANTHER" id="PTHR43249:SF1">
    <property type="entry name" value="D-GLUCOSIDE 3-DEHYDROGENASE"/>
    <property type="match status" value="1"/>
</dbReference>
<feature type="domain" description="GFO/IDH/MocA-like oxidoreductase" evidence="2">
    <location>
        <begin position="136"/>
        <end position="236"/>
    </location>
</feature>
<dbReference type="InterPro" id="IPR055170">
    <property type="entry name" value="GFO_IDH_MocA-like_dom"/>
</dbReference>
<dbReference type="InterPro" id="IPR052515">
    <property type="entry name" value="Gfo/Idh/MocA_Oxidoreductase"/>
</dbReference>
<dbReference type="SUPFAM" id="SSF51735">
    <property type="entry name" value="NAD(P)-binding Rossmann-fold domains"/>
    <property type="match status" value="1"/>
</dbReference>
<dbReference type="InterPro" id="IPR000683">
    <property type="entry name" value="Gfo/Idh/MocA-like_OxRdtase_N"/>
</dbReference>
<evidence type="ECO:0000259" key="2">
    <source>
        <dbReference type="Pfam" id="PF22725"/>
    </source>
</evidence>
<name>A0A6J4SBJ2_9ACTN</name>
<sequence length="318" mass="33446">MVGAGGVARRHAAVLASFEDVELVGVTDLIPEAATTLAAEAGTAVHADLAALLDATAPDAVYVCVPPFARGDPERMLIERGIPFFVEKPLGAGVEVAEELGAAIAARGLLTATGYHWRYHDGVQRARELLADAPVRLAVGAWLDKVPPVAWWLHRDRSGGQVVEQATHLLDVMLDLVGDVEHVHAVGARQPRDAFPDADVDDVSAATMRFEGGAVGSLAATSLLPAKHRASLELFADGMRLELSETALVVHDADGATSHDIDPDAAKRRVDRAFVDAVQGHGNDVRAPYEVALRTHRVACAMARSAAAGVSVDVTVPA</sequence>
<organism evidence="3">
    <name type="scientific">uncultured Solirubrobacteraceae bacterium</name>
    <dbReference type="NCBI Taxonomy" id="1162706"/>
    <lineage>
        <taxon>Bacteria</taxon>
        <taxon>Bacillati</taxon>
        <taxon>Actinomycetota</taxon>
        <taxon>Thermoleophilia</taxon>
        <taxon>Solirubrobacterales</taxon>
        <taxon>Solirubrobacteraceae</taxon>
        <taxon>environmental samples</taxon>
    </lineage>
</organism>
<evidence type="ECO:0000259" key="1">
    <source>
        <dbReference type="Pfam" id="PF01408"/>
    </source>
</evidence>
<feature type="domain" description="Gfo/Idh/MocA-like oxidoreductase N-terminal" evidence="1">
    <location>
        <begin position="1"/>
        <end position="113"/>
    </location>
</feature>
<dbReference type="Gene3D" id="3.40.50.720">
    <property type="entry name" value="NAD(P)-binding Rossmann-like Domain"/>
    <property type="match status" value="1"/>
</dbReference>
<gene>
    <name evidence="3" type="ORF">AVDCRST_MAG53-1472</name>
</gene>
<protein>
    <submittedName>
        <fullName evidence="3">Oxidoreductase-like protein</fullName>
    </submittedName>
</protein>
<dbReference type="InterPro" id="IPR036291">
    <property type="entry name" value="NAD(P)-bd_dom_sf"/>
</dbReference>
<evidence type="ECO:0000313" key="3">
    <source>
        <dbReference type="EMBL" id="CAA9491242.1"/>
    </source>
</evidence>
<proteinExistence type="predicted"/>
<dbReference type="AlphaFoldDB" id="A0A6J4SBJ2"/>
<dbReference type="GO" id="GO:0000166">
    <property type="term" value="F:nucleotide binding"/>
    <property type="evidence" value="ECO:0007669"/>
    <property type="project" value="InterPro"/>
</dbReference>
<reference evidence="3" key="1">
    <citation type="submission" date="2020-02" db="EMBL/GenBank/DDBJ databases">
        <authorList>
            <person name="Meier V. D."/>
        </authorList>
    </citation>
    <scope>NUCLEOTIDE SEQUENCE</scope>
    <source>
        <strain evidence="3">AVDCRST_MAG53</strain>
    </source>
</reference>
<dbReference type="Pfam" id="PF01408">
    <property type="entry name" value="GFO_IDH_MocA"/>
    <property type="match status" value="1"/>
</dbReference>
<dbReference type="Gene3D" id="3.30.360.10">
    <property type="entry name" value="Dihydrodipicolinate Reductase, domain 2"/>
    <property type="match status" value="1"/>
</dbReference>